<keyword evidence="2" id="KW-1133">Transmembrane helix</keyword>
<feature type="transmembrane region" description="Helical" evidence="2">
    <location>
        <begin position="357"/>
        <end position="379"/>
    </location>
</feature>
<feature type="transmembrane region" description="Helical" evidence="2">
    <location>
        <begin position="328"/>
        <end position="351"/>
    </location>
</feature>
<dbReference type="EMBL" id="HBJB01002737">
    <property type="protein sequence ID" value="CAE0842995.1"/>
    <property type="molecule type" value="Transcribed_RNA"/>
</dbReference>
<feature type="compositionally biased region" description="Gly residues" evidence="1">
    <location>
        <begin position="1"/>
        <end position="11"/>
    </location>
</feature>
<dbReference type="InterPro" id="IPR021134">
    <property type="entry name" value="Bestrophin-like"/>
</dbReference>
<evidence type="ECO:0000256" key="1">
    <source>
        <dbReference type="SAM" id="MobiDB-lite"/>
    </source>
</evidence>
<proteinExistence type="predicted"/>
<reference evidence="3" key="1">
    <citation type="submission" date="2021-01" db="EMBL/GenBank/DDBJ databases">
        <authorList>
            <person name="Corre E."/>
            <person name="Pelletier E."/>
            <person name="Niang G."/>
            <person name="Scheremetjew M."/>
            <person name="Finn R."/>
            <person name="Kale V."/>
            <person name="Holt S."/>
            <person name="Cochrane G."/>
            <person name="Meng A."/>
            <person name="Brown T."/>
            <person name="Cohen L."/>
        </authorList>
    </citation>
    <scope>NUCLEOTIDE SEQUENCE</scope>
    <source>
        <strain evidence="3">LB1974</strain>
    </source>
</reference>
<dbReference type="Pfam" id="PF01062">
    <property type="entry name" value="Bestrophin"/>
    <property type="match status" value="1"/>
</dbReference>
<name>A0A7S4LPY9_OXYMA</name>
<evidence type="ECO:0008006" key="4">
    <source>
        <dbReference type="Google" id="ProtNLM"/>
    </source>
</evidence>
<keyword evidence="2" id="KW-0472">Membrane</keyword>
<organism evidence="3">
    <name type="scientific">Oxyrrhis marina</name>
    <name type="common">Dinoflagellate</name>
    <dbReference type="NCBI Taxonomy" id="2969"/>
    <lineage>
        <taxon>Eukaryota</taxon>
        <taxon>Sar</taxon>
        <taxon>Alveolata</taxon>
        <taxon>Dinophyceae</taxon>
        <taxon>Oxyrrhinales</taxon>
        <taxon>Oxyrrhinaceae</taxon>
        <taxon>Oxyrrhis</taxon>
    </lineage>
</organism>
<feature type="transmembrane region" description="Helical" evidence="2">
    <location>
        <begin position="168"/>
        <end position="189"/>
    </location>
</feature>
<dbReference type="GO" id="GO:0005254">
    <property type="term" value="F:chloride channel activity"/>
    <property type="evidence" value="ECO:0007669"/>
    <property type="project" value="InterPro"/>
</dbReference>
<accession>A0A7S4LPY9</accession>
<feature type="transmembrane region" description="Helical" evidence="2">
    <location>
        <begin position="128"/>
        <end position="147"/>
    </location>
</feature>
<evidence type="ECO:0000256" key="2">
    <source>
        <dbReference type="SAM" id="Phobius"/>
    </source>
</evidence>
<gene>
    <name evidence="3" type="ORF">OMAR00294_LOCUS2240</name>
</gene>
<protein>
    <recommendedName>
        <fullName evidence="4">Bestrophin homolog</fullName>
    </recommendedName>
</protein>
<feature type="region of interest" description="Disordered" evidence="1">
    <location>
        <begin position="1"/>
        <end position="36"/>
    </location>
</feature>
<evidence type="ECO:0000313" key="3">
    <source>
        <dbReference type="EMBL" id="CAE0842995.1"/>
    </source>
</evidence>
<keyword evidence="2" id="KW-0812">Transmembrane</keyword>
<sequence length="532" mass="59125">MSGMSPGGENGAGVAPPAGVDLPPRPPTGLEWAPQGSALGWTVEKARRAKADGRPVVFEGEIDAAGAHSKKYVYGLLEVFKMQQLSKTKHGHQKLLRYDLKKLIQAGGIMTMTQSATIFTMSGDTVSSVTTAALAAALIAWSLYVFAGDSLLHMKEQHLEELSQVTMYMNSVVPFILGLYLSLCMTRWWALRTKAIGEICDGFIDLAFLIGAYFPGVRHQAFRVAVRNYGIASLWLTVQAARDETSEDWYADLERTCLLTRDEIVSLSKHPPYQRAMTMYAWIMRLVHEAADIDNVPAPNLNTFQVLVCRARDGIQAAHTYLRTQLPFAYVHLIALLVHMNNILVFVRVGITVSVALMYGNVMVTVLQGVYVIIVPVVYQGLLSISYLIEDPFGDEILDFPITAYVLYVEQALDAVDPVCFPSATDPSWHAAEYRTMMEGKKLGGRYASRALPETQIRQDEEQLRLTEETTRDVLNLFQNQTDSLFEVVQSIHRPREAEGAVLAALQEQAEVLKAVRTAVPVQPTTRRRSPF</sequence>
<dbReference type="AlphaFoldDB" id="A0A7S4LPY9"/>